<evidence type="ECO:0000313" key="9">
    <source>
        <dbReference type="EMBL" id="KLU66026.1"/>
    </source>
</evidence>
<keyword evidence="6 8" id="KW-1133">Transmembrane helix</keyword>
<feature type="transmembrane region" description="Helical" evidence="8">
    <location>
        <begin position="21"/>
        <end position="43"/>
    </location>
</feature>
<evidence type="ECO:0000256" key="1">
    <source>
        <dbReference type="ARBA" id="ARBA00004651"/>
    </source>
</evidence>
<evidence type="ECO:0000313" key="10">
    <source>
        <dbReference type="Proteomes" id="UP000036356"/>
    </source>
</evidence>
<evidence type="ECO:0000256" key="2">
    <source>
        <dbReference type="ARBA" id="ARBA00022475"/>
    </source>
</evidence>
<dbReference type="PANTHER" id="PTHR47019">
    <property type="entry name" value="LIPID II FLIPPASE MURJ"/>
    <property type="match status" value="1"/>
</dbReference>
<keyword evidence="4" id="KW-0133">Cell shape</keyword>
<dbReference type="GO" id="GO:0009252">
    <property type="term" value="P:peptidoglycan biosynthetic process"/>
    <property type="evidence" value="ECO:0007669"/>
    <property type="project" value="UniProtKB-KW"/>
</dbReference>
<feature type="transmembrane region" description="Helical" evidence="8">
    <location>
        <begin position="63"/>
        <end position="81"/>
    </location>
</feature>
<dbReference type="GO" id="GO:0005886">
    <property type="term" value="C:plasma membrane"/>
    <property type="evidence" value="ECO:0007669"/>
    <property type="project" value="UniProtKB-SubCell"/>
</dbReference>
<feature type="transmembrane region" description="Helical" evidence="8">
    <location>
        <begin position="93"/>
        <end position="112"/>
    </location>
</feature>
<dbReference type="PANTHER" id="PTHR47019:SF1">
    <property type="entry name" value="LIPID II FLIPPASE MURJ"/>
    <property type="match status" value="1"/>
</dbReference>
<keyword evidence="5" id="KW-0573">Peptidoglycan synthesis</keyword>
<evidence type="ECO:0000256" key="5">
    <source>
        <dbReference type="ARBA" id="ARBA00022984"/>
    </source>
</evidence>
<organism evidence="9 10">
    <name type="scientific">Desulfosporosinus acididurans</name>
    <dbReference type="NCBI Taxonomy" id="476652"/>
    <lineage>
        <taxon>Bacteria</taxon>
        <taxon>Bacillati</taxon>
        <taxon>Bacillota</taxon>
        <taxon>Clostridia</taxon>
        <taxon>Eubacteriales</taxon>
        <taxon>Desulfitobacteriaceae</taxon>
        <taxon>Desulfosporosinus</taxon>
    </lineage>
</organism>
<dbReference type="GO" id="GO:0034204">
    <property type="term" value="P:lipid translocation"/>
    <property type="evidence" value="ECO:0007669"/>
    <property type="project" value="TreeGrafter"/>
</dbReference>
<reference evidence="9 10" key="1">
    <citation type="submission" date="2015-06" db="EMBL/GenBank/DDBJ databases">
        <title>Draft genome of the moderately acidophilic sulfate reducer Candidatus Desulfosporosinus acididurans strain M1.</title>
        <authorList>
            <person name="Poehlein A."/>
            <person name="Petzsch P."/>
            <person name="Johnson B.D."/>
            <person name="Schloemann M."/>
            <person name="Daniel R."/>
            <person name="Muehling M."/>
        </authorList>
    </citation>
    <scope>NUCLEOTIDE SEQUENCE [LARGE SCALE GENOMIC DNA]</scope>
    <source>
        <strain evidence="9 10">M1</strain>
    </source>
</reference>
<dbReference type="InterPro" id="IPR004268">
    <property type="entry name" value="MurJ"/>
</dbReference>
<feature type="transmembrane region" description="Helical" evidence="8">
    <location>
        <begin position="118"/>
        <end position="139"/>
    </location>
</feature>
<comment type="caution">
    <text evidence="9">The sequence shown here is derived from an EMBL/GenBank/DDBJ whole genome shotgun (WGS) entry which is preliminary data.</text>
</comment>
<feature type="transmembrane region" description="Helical" evidence="8">
    <location>
        <begin position="151"/>
        <end position="172"/>
    </location>
</feature>
<evidence type="ECO:0000256" key="4">
    <source>
        <dbReference type="ARBA" id="ARBA00022960"/>
    </source>
</evidence>
<dbReference type="Pfam" id="PF03023">
    <property type="entry name" value="MurJ"/>
    <property type="match status" value="1"/>
</dbReference>
<accession>A0A0J1IMY0</accession>
<comment type="subcellular location">
    <subcellularLocation>
        <location evidence="1">Cell membrane</location>
        <topology evidence="1">Multi-pass membrane protein</topology>
    </subcellularLocation>
</comment>
<dbReference type="STRING" id="476652.DEAC_c20650"/>
<evidence type="ECO:0000256" key="6">
    <source>
        <dbReference type="ARBA" id="ARBA00022989"/>
    </source>
</evidence>
<proteinExistence type="predicted"/>
<dbReference type="InterPro" id="IPR051050">
    <property type="entry name" value="Lipid_II_flippase_MurJ/MviN"/>
</dbReference>
<keyword evidence="7 8" id="KW-0472">Membrane</keyword>
<sequence length="229" mass="25620">MTEQAALKQWDGLRETISRTIRMVVFITLPVSVGMIVLRFPLIRTLFQHGHFTAEDTLQTTVPLFYFCLGISAQSVIQILPRAFYALQDTWTPVILGLISMAIDILCMFLLVHPLAAGGLALADTVSAVVNMLLLFYVLRKKLGKMDGKNMLITGLKTLLSSLLMAFVIWIWSQWVTRFLGVKTISSLIVLISGTVLGALVFGLSAKFLKMEEFEQTVGLLQRRFKKAH</sequence>
<dbReference type="Proteomes" id="UP000036356">
    <property type="component" value="Unassembled WGS sequence"/>
</dbReference>
<dbReference type="GO" id="GO:0008360">
    <property type="term" value="P:regulation of cell shape"/>
    <property type="evidence" value="ECO:0007669"/>
    <property type="project" value="UniProtKB-KW"/>
</dbReference>
<protein>
    <submittedName>
        <fullName evidence="9">Putative peptidoglycan biosynthesis protein MurJ</fullName>
    </submittedName>
</protein>
<dbReference type="PATRIC" id="fig|476652.3.peg.2138"/>
<name>A0A0J1IMY0_9FIRM</name>
<feature type="transmembrane region" description="Helical" evidence="8">
    <location>
        <begin position="184"/>
        <end position="204"/>
    </location>
</feature>
<keyword evidence="10" id="KW-1185">Reference proteome</keyword>
<evidence type="ECO:0000256" key="3">
    <source>
        <dbReference type="ARBA" id="ARBA00022692"/>
    </source>
</evidence>
<keyword evidence="2" id="KW-1003">Cell membrane</keyword>
<evidence type="ECO:0000256" key="8">
    <source>
        <dbReference type="SAM" id="Phobius"/>
    </source>
</evidence>
<dbReference type="EMBL" id="LDZY01000006">
    <property type="protein sequence ID" value="KLU66026.1"/>
    <property type="molecule type" value="Genomic_DNA"/>
</dbReference>
<keyword evidence="3 8" id="KW-0812">Transmembrane</keyword>
<evidence type="ECO:0000256" key="7">
    <source>
        <dbReference type="ARBA" id="ARBA00023136"/>
    </source>
</evidence>
<gene>
    <name evidence="9" type="primary">murJ_1</name>
    <name evidence="9" type="ORF">DEAC_c20650</name>
</gene>
<dbReference type="AlphaFoldDB" id="A0A0J1IMY0"/>
<dbReference type="GO" id="GO:0015648">
    <property type="term" value="F:lipid-linked peptidoglycan transporter activity"/>
    <property type="evidence" value="ECO:0007669"/>
    <property type="project" value="TreeGrafter"/>
</dbReference>
<dbReference type="PRINTS" id="PR01806">
    <property type="entry name" value="VIRFACTRMVIN"/>
</dbReference>